<feature type="domain" description="Tetratricopeptide repeat protein 21A/21B C-terminal ARM" evidence="1">
    <location>
        <begin position="1"/>
        <end position="188"/>
    </location>
</feature>
<sequence>MSTKDKQNIENALNNLLRMDGQTNNNENSDVSNVGAILGIARAHMMLKQTPKAKAQLKKVLGRSWSFEDADYLEQCWLLLADLYINQLKYDVATELLQTCLKHNASCVKSMEFLGYIREKEQKWIEATAYYEKAWLLTKMKNPTIGYKLAFNQLKSKRFIDAIDICHTVLKQYPNYPKIKRDVLDKARANLRI</sequence>
<dbReference type="AlphaFoldDB" id="A0A915HV85"/>
<name>A0A915HV85_ROMCU</name>
<dbReference type="OMA" id="DSIRICH"/>
<keyword evidence="2" id="KW-1185">Reference proteome</keyword>
<protein>
    <submittedName>
        <fullName evidence="3">Tetratricopeptide repeat protein</fullName>
    </submittedName>
</protein>
<dbReference type="SUPFAM" id="SSF48452">
    <property type="entry name" value="TPR-like"/>
    <property type="match status" value="1"/>
</dbReference>
<dbReference type="GO" id="GO:0035721">
    <property type="term" value="P:intraciliary retrograde transport"/>
    <property type="evidence" value="ECO:0007669"/>
    <property type="project" value="TreeGrafter"/>
</dbReference>
<reference evidence="3" key="1">
    <citation type="submission" date="2022-11" db="UniProtKB">
        <authorList>
            <consortium name="WormBaseParasite"/>
        </authorList>
    </citation>
    <scope>IDENTIFICATION</scope>
</reference>
<dbReference type="FunFam" id="1.25.40.10:FF:000219">
    <property type="entry name" value="Tetratricopeptide repeat domain 21B"/>
    <property type="match status" value="1"/>
</dbReference>
<evidence type="ECO:0000313" key="2">
    <source>
        <dbReference type="Proteomes" id="UP000887565"/>
    </source>
</evidence>
<organism evidence="2 3">
    <name type="scientific">Romanomermis culicivorax</name>
    <name type="common">Nematode worm</name>
    <dbReference type="NCBI Taxonomy" id="13658"/>
    <lineage>
        <taxon>Eukaryota</taxon>
        <taxon>Metazoa</taxon>
        <taxon>Ecdysozoa</taxon>
        <taxon>Nematoda</taxon>
        <taxon>Enoplea</taxon>
        <taxon>Dorylaimia</taxon>
        <taxon>Mermithida</taxon>
        <taxon>Mermithoidea</taxon>
        <taxon>Mermithidae</taxon>
        <taxon>Romanomermis</taxon>
    </lineage>
</organism>
<dbReference type="InterPro" id="IPR056834">
    <property type="entry name" value="ARM_TT21_C"/>
</dbReference>
<dbReference type="GO" id="GO:0061512">
    <property type="term" value="P:protein localization to cilium"/>
    <property type="evidence" value="ECO:0007669"/>
    <property type="project" value="TreeGrafter"/>
</dbReference>
<dbReference type="WBParaSite" id="nRc.2.0.1.t05275-RA">
    <property type="protein sequence ID" value="nRc.2.0.1.t05275-RA"/>
    <property type="gene ID" value="nRc.2.0.1.g05275"/>
</dbReference>
<dbReference type="GO" id="GO:0005929">
    <property type="term" value="C:cilium"/>
    <property type="evidence" value="ECO:0007669"/>
    <property type="project" value="GOC"/>
</dbReference>
<dbReference type="InterPro" id="IPR040364">
    <property type="entry name" value="TTC21A/TTC21B"/>
</dbReference>
<dbReference type="PANTHER" id="PTHR14699">
    <property type="entry name" value="STI2 PROTEIN-RELATED"/>
    <property type="match status" value="1"/>
</dbReference>
<accession>A0A915HV85</accession>
<evidence type="ECO:0000259" key="1">
    <source>
        <dbReference type="Pfam" id="PF25063"/>
    </source>
</evidence>
<dbReference type="Proteomes" id="UP000887565">
    <property type="component" value="Unplaced"/>
</dbReference>
<dbReference type="InterPro" id="IPR011990">
    <property type="entry name" value="TPR-like_helical_dom_sf"/>
</dbReference>
<proteinExistence type="predicted"/>
<evidence type="ECO:0000313" key="3">
    <source>
        <dbReference type="WBParaSite" id="nRc.2.0.1.t05275-RA"/>
    </source>
</evidence>
<dbReference type="Pfam" id="PF25063">
    <property type="entry name" value="ARM_TT21_C"/>
    <property type="match status" value="1"/>
</dbReference>
<dbReference type="PANTHER" id="PTHR14699:SF0">
    <property type="entry name" value="TETRATRICOPEPTIDE REPEAT PROTEIN 21 HOMOLOG"/>
    <property type="match status" value="1"/>
</dbReference>
<dbReference type="GO" id="GO:0030991">
    <property type="term" value="C:intraciliary transport particle A"/>
    <property type="evidence" value="ECO:0007669"/>
    <property type="project" value="TreeGrafter"/>
</dbReference>
<dbReference type="Gene3D" id="1.25.40.10">
    <property type="entry name" value="Tetratricopeptide repeat domain"/>
    <property type="match status" value="1"/>
</dbReference>